<dbReference type="GeneID" id="92036349"/>
<dbReference type="Gene3D" id="3.30.40.10">
    <property type="entry name" value="Zinc/RING finger domain, C3HC4 (zinc finger)"/>
    <property type="match status" value="1"/>
</dbReference>
<gene>
    <name evidence="6" type="ORF">J3D65DRAFT_672045</name>
</gene>
<accession>A0ABR1L8V2</accession>
<keyword evidence="7" id="KW-1185">Reference proteome</keyword>
<organism evidence="6 7">
    <name type="scientific">Phyllosticta citribraziliensis</name>
    <dbReference type="NCBI Taxonomy" id="989973"/>
    <lineage>
        <taxon>Eukaryota</taxon>
        <taxon>Fungi</taxon>
        <taxon>Dikarya</taxon>
        <taxon>Ascomycota</taxon>
        <taxon>Pezizomycotina</taxon>
        <taxon>Dothideomycetes</taxon>
        <taxon>Dothideomycetes incertae sedis</taxon>
        <taxon>Botryosphaeriales</taxon>
        <taxon>Phyllostictaceae</taxon>
        <taxon>Phyllosticta</taxon>
    </lineage>
</organism>
<dbReference type="InterPro" id="IPR017907">
    <property type="entry name" value="Znf_RING_CS"/>
</dbReference>
<keyword evidence="1" id="KW-0479">Metal-binding</keyword>
<dbReference type="InterPro" id="IPR013083">
    <property type="entry name" value="Znf_RING/FYVE/PHD"/>
</dbReference>
<evidence type="ECO:0000256" key="4">
    <source>
        <dbReference type="PROSITE-ProRule" id="PRU00175"/>
    </source>
</evidence>
<keyword evidence="3" id="KW-0862">Zinc</keyword>
<keyword evidence="2 4" id="KW-0863">Zinc-finger</keyword>
<reference evidence="6 7" key="1">
    <citation type="submission" date="2024-04" db="EMBL/GenBank/DDBJ databases">
        <title>Phyllosticta paracitricarpa is synonymous to the EU quarantine fungus P. citricarpa based on phylogenomic analyses.</title>
        <authorList>
            <consortium name="Lawrence Berkeley National Laboratory"/>
            <person name="Van ingen-buijs V.A."/>
            <person name="Van westerhoven A.C."/>
            <person name="Haridas S."/>
            <person name="Skiadas P."/>
            <person name="Martin F."/>
            <person name="Groenewald J.Z."/>
            <person name="Crous P.W."/>
            <person name="Seidl M.F."/>
        </authorList>
    </citation>
    <scope>NUCLEOTIDE SEQUENCE [LARGE SCALE GENOMIC DNA]</scope>
    <source>
        <strain evidence="6 7">CPC 17464</strain>
    </source>
</reference>
<dbReference type="Pfam" id="PF13639">
    <property type="entry name" value="zf-RING_2"/>
    <property type="match status" value="1"/>
</dbReference>
<feature type="domain" description="RING-type" evidence="5">
    <location>
        <begin position="50"/>
        <end position="100"/>
    </location>
</feature>
<dbReference type="RefSeq" id="XP_066650504.1">
    <property type="nucleotide sequence ID" value="XM_066803443.1"/>
</dbReference>
<protein>
    <recommendedName>
        <fullName evidence="5">RING-type domain-containing protein</fullName>
    </recommendedName>
</protein>
<sequence length="361" mass="41658">MAQQPLPVYLPDNYIHGNDYDDVILLGVQRKFIEELPVASVADTEGENDCGICANVLGFRTGPSLRKRGTQPGKLPCGHVLCNDCINNWFGSNNHCPYCRCPFFINPRWPPITRAGIRKYYDKYWEMHRREVRPILEQEPLSNHLVNFKEMDLHYELVVLAQVFLNELIHAFNDSNLHLTHHANIDYTNQVQDRFEEWMETNNWAVRLRDNGWRPADAFGQAAHHPETADFVRRIGNLTAEFLNRACSVEFMVPVQTAELFRSLVSWLFQMEGLDPNDHNGWKNQVITCMVHCLNHVAQDERLVVAWIKTGNDFLDFENANGGPYPRNLKTAIRHEAGLAAIADENTTFVNENYTPYYRGQ</sequence>
<proteinExistence type="predicted"/>
<dbReference type="PROSITE" id="PS00518">
    <property type="entry name" value="ZF_RING_1"/>
    <property type="match status" value="1"/>
</dbReference>
<evidence type="ECO:0000256" key="2">
    <source>
        <dbReference type="ARBA" id="ARBA00022771"/>
    </source>
</evidence>
<dbReference type="EMBL" id="JBBPEH010000014">
    <property type="protein sequence ID" value="KAK7530265.1"/>
    <property type="molecule type" value="Genomic_DNA"/>
</dbReference>
<evidence type="ECO:0000313" key="6">
    <source>
        <dbReference type="EMBL" id="KAK7530265.1"/>
    </source>
</evidence>
<dbReference type="Proteomes" id="UP001360953">
    <property type="component" value="Unassembled WGS sequence"/>
</dbReference>
<evidence type="ECO:0000256" key="1">
    <source>
        <dbReference type="ARBA" id="ARBA00022723"/>
    </source>
</evidence>
<dbReference type="SMART" id="SM00184">
    <property type="entry name" value="RING"/>
    <property type="match status" value="1"/>
</dbReference>
<comment type="caution">
    <text evidence="6">The sequence shown here is derived from an EMBL/GenBank/DDBJ whole genome shotgun (WGS) entry which is preliminary data.</text>
</comment>
<name>A0ABR1L8V2_9PEZI</name>
<evidence type="ECO:0000256" key="3">
    <source>
        <dbReference type="ARBA" id="ARBA00022833"/>
    </source>
</evidence>
<dbReference type="InterPro" id="IPR001841">
    <property type="entry name" value="Znf_RING"/>
</dbReference>
<dbReference type="PROSITE" id="PS50089">
    <property type="entry name" value="ZF_RING_2"/>
    <property type="match status" value="1"/>
</dbReference>
<evidence type="ECO:0000259" key="5">
    <source>
        <dbReference type="PROSITE" id="PS50089"/>
    </source>
</evidence>
<dbReference type="SUPFAM" id="SSF57850">
    <property type="entry name" value="RING/U-box"/>
    <property type="match status" value="1"/>
</dbReference>
<evidence type="ECO:0000313" key="7">
    <source>
        <dbReference type="Proteomes" id="UP001360953"/>
    </source>
</evidence>